<sequence length="395" mass="41088">MGQLRATAVSGADEPDVPSARPVHVVMPGDVDDPRSVSGGNSYDRRVCREMSAAGTPVRTRAVAGTWPRPSAAARAELAGVLRELPDGAVVLVDGLVACGVPDVVVPQARRLRLAVLVHLPLADETGLGPAEARELERLERRTLHAAAAVVVTSEWAAREVTARHGLEAARVHSVLPGTDPAPLARGTDGASRLLCVAALTPRKGQDLLVEALAGLGSVRPVFAEGQGPRGGDSGGPPWTCELTGPLDRAPGFVERLRRSVGEHGLGERVRLTGARSGEDLAAAYDAADLLVLASHTETYGMVLTEALSRGIPVLATEAGAVPYTVGTAPDGSIPGILVPPGDSAALTAALHTWLTDPGIRSHLTTSARGRRAKLQGWPESSRQLAGVLEHLRLE</sequence>
<keyword evidence="1 4" id="KW-0808">Transferase</keyword>
<gene>
    <name evidence="4" type="ORF">AN215_05825</name>
</gene>
<organism evidence="4 5">
    <name type="scientific">Streptomyces abyssalis</name>
    <dbReference type="NCBI Taxonomy" id="933944"/>
    <lineage>
        <taxon>Bacteria</taxon>
        <taxon>Bacillati</taxon>
        <taxon>Actinomycetota</taxon>
        <taxon>Actinomycetes</taxon>
        <taxon>Kitasatosporales</taxon>
        <taxon>Streptomycetaceae</taxon>
        <taxon>Streptomyces</taxon>
    </lineage>
</organism>
<evidence type="ECO:0000256" key="1">
    <source>
        <dbReference type="ARBA" id="ARBA00022679"/>
    </source>
</evidence>
<dbReference type="Gene3D" id="3.40.50.2000">
    <property type="entry name" value="Glycogen Phosphorylase B"/>
    <property type="match status" value="2"/>
</dbReference>
<dbReference type="PATRIC" id="fig|933944.5.peg.1479"/>
<comment type="caution">
    <text evidence="4">The sequence shown here is derived from an EMBL/GenBank/DDBJ whole genome shotgun (WGS) entry which is preliminary data.</text>
</comment>
<dbReference type="InterPro" id="IPR001296">
    <property type="entry name" value="Glyco_trans_1"/>
</dbReference>
<dbReference type="AlphaFoldDB" id="A0A1E7JST6"/>
<dbReference type="STRING" id="933944.AN215_05825"/>
<dbReference type="GO" id="GO:0009103">
    <property type="term" value="P:lipopolysaccharide biosynthetic process"/>
    <property type="evidence" value="ECO:0007669"/>
    <property type="project" value="TreeGrafter"/>
</dbReference>
<dbReference type="CDD" id="cd03801">
    <property type="entry name" value="GT4_PimA-like"/>
    <property type="match status" value="1"/>
</dbReference>
<keyword evidence="5" id="KW-1185">Reference proteome</keyword>
<dbReference type="PANTHER" id="PTHR46401">
    <property type="entry name" value="GLYCOSYLTRANSFERASE WBBK-RELATED"/>
    <property type="match status" value="1"/>
</dbReference>
<dbReference type="Proteomes" id="UP000176087">
    <property type="component" value="Unassembled WGS sequence"/>
</dbReference>
<dbReference type="RefSeq" id="WP_070009894.1">
    <property type="nucleotide sequence ID" value="NZ_LJGS01000038.1"/>
</dbReference>
<dbReference type="EMBL" id="LJGT01000037">
    <property type="protein sequence ID" value="OEU91968.1"/>
    <property type="molecule type" value="Genomic_DNA"/>
</dbReference>
<dbReference type="SUPFAM" id="SSF53756">
    <property type="entry name" value="UDP-Glycosyltransferase/glycogen phosphorylase"/>
    <property type="match status" value="1"/>
</dbReference>
<evidence type="ECO:0000256" key="2">
    <source>
        <dbReference type="SAM" id="MobiDB-lite"/>
    </source>
</evidence>
<feature type="region of interest" description="Disordered" evidence="2">
    <location>
        <begin position="1"/>
        <end position="43"/>
    </location>
</feature>
<protein>
    <submittedName>
        <fullName evidence="4">Glycosyl transferase</fullName>
    </submittedName>
</protein>
<dbReference type="GO" id="GO:0016757">
    <property type="term" value="F:glycosyltransferase activity"/>
    <property type="evidence" value="ECO:0007669"/>
    <property type="project" value="InterPro"/>
</dbReference>
<dbReference type="OrthoDB" id="9765330at2"/>
<feature type="domain" description="Glycosyl transferase family 1" evidence="3">
    <location>
        <begin position="193"/>
        <end position="369"/>
    </location>
</feature>
<dbReference type="Pfam" id="PF00534">
    <property type="entry name" value="Glycos_transf_1"/>
    <property type="match status" value="1"/>
</dbReference>
<reference evidence="4 5" key="1">
    <citation type="journal article" date="2016" name="Front. Microbiol.">
        <title>Comparative Genomics Analysis of Streptomyces Species Reveals Their Adaptation to the Marine Environment and Their Diversity at the Genomic Level.</title>
        <authorList>
            <person name="Tian X."/>
            <person name="Zhang Z."/>
            <person name="Yang T."/>
            <person name="Chen M."/>
            <person name="Li J."/>
            <person name="Chen F."/>
            <person name="Yang J."/>
            <person name="Li W."/>
            <person name="Zhang B."/>
            <person name="Zhang Z."/>
            <person name="Wu J."/>
            <person name="Zhang C."/>
            <person name="Long L."/>
            <person name="Xiao J."/>
        </authorList>
    </citation>
    <scope>NUCLEOTIDE SEQUENCE [LARGE SCALE GENOMIC DNA]</scope>
    <source>
        <strain evidence="4 5">SCSIO 10390</strain>
    </source>
</reference>
<name>A0A1E7JST6_9ACTN</name>
<proteinExistence type="predicted"/>
<evidence type="ECO:0000259" key="3">
    <source>
        <dbReference type="Pfam" id="PF00534"/>
    </source>
</evidence>
<accession>A0A1E7JST6</accession>
<evidence type="ECO:0000313" key="5">
    <source>
        <dbReference type="Proteomes" id="UP000176087"/>
    </source>
</evidence>
<dbReference type="PANTHER" id="PTHR46401:SF2">
    <property type="entry name" value="GLYCOSYLTRANSFERASE WBBK-RELATED"/>
    <property type="match status" value="1"/>
</dbReference>
<evidence type="ECO:0000313" key="4">
    <source>
        <dbReference type="EMBL" id="OEU91968.1"/>
    </source>
</evidence>